<reference evidence="1" key="1">
    <citation type="submission" date="2020-03" db="EMBL/GenBank/DDBJ databases">
        <authorList>
            <person name="Weist P."/>
        </authorList>
    </citation>
    <scope>NUCLEOTIDE SEQUENCE</scope>
</reference>
<sequence length="123" mass="13809">MSEPTSDGMLGATARGVGSNEFGKERLMLREASEVAVWVKVEKKHRSSEDLKFICTEQPNGVQPRRRFAVMEQRITDKSSRNSNKGSDLSPLQQSKDLQSVCLLAKDVHNCAYLSSWERLPVL</sequence>
<accession>A0A9N7VLL0</accession>
<name>A0A9N7VLL0_PLEPL</name>
<organism evidence="1 2">
    <name type="scientific">Pleuronectes platessa</name>
    <name type="common">European plaice</name>
    <dbReference type="NCBI Taxonomy" id="8262"/>
    <lineage>
        <taxon>Eukaryota</taxon>
        <taxon>Metazoa</taxon>
        <taxon>Chordata</taxon>
        <taxon>Craniata</taxon>
        <taxon>Vertebrata</taxon>
        <taxon>Euteleostomi</taxon>
        <taxon>Actinopterygii</taxon>
        <taxon>Neopterygii</taxon>
        <taxon>Teleostei</taxon>
        <taxon>Neoteleostei</taxon>
        <taxon>Acanthomorphata</taxon>
        <taxon>Carangaria</taxon>
        <taxon>Pleuronectiformes</taxon>
        <taxon>Pleuronectoidei</taxon>
        <taxon>Pleuronectidae</taxon>
        <taxon>Pleuronectes</taxon>
    </lineage>
</organism>
<protein>
    <submittedName>
        <fullName evidence="1">Uncharacterized protein</fullName>
    </submittedName>
</protein>
<evidence type="ECO:0000313" key="1">
    <source>
        <dbReference type="EMBL" id="CAB1451448.1"/>
    </source>
</evidence>
<dbReference type="EMBL" id="CADEAL010004090">
    <property type="protein sequence ID" value="CAB1451448.1"/>
    <property type="molecule type" value="Genomic_DNA"/>
</dbReference>
<keyword evidence="2" id="KW-1185">Reference proteome</keyword>
<gene>
    <name evidence="1" type="ORF">PLEPLA_LOCUS39142</name>
</gene>
<comment type="caution">
    <text evidence="1">The sequence shown here is derived from an EMBL/GenBank/DDBJ whole genome shotgun (WGS) entry which is preliminary data.</text>
</comment>
<evidence type="ECO:0000313" key="2">
    <source>
        <dbReference type="Proteomes" id="UP001153269"/>
    </source>
</evidence>
<dbReference type="Proteomes" id="UP001153269">
    <property type="component" value="Unassembled WGS sequence"/>
</dbReference>
<proteinExistence type="predicted"/>
<dbReference type="AlphaFoldDB" id="A0A9N7VLL0"/>